<protein>
    <recommendedName>
        <fullName evidence="14">Hexosyltransferase</fullName>
        <ecNumber evidence="14">2.4.1.-</ecNumber>
    </recommendedName>
</protein>
<evidence type="ECO:0000256" key="9">
    <source>
        <dbReference type="ARBA" id="ARBA00023034"/>
    </source>
</evidence>
<dbReference type="SMR" id="O62163"/>
<keyword evidence="10 14" id="KW-0472">Membrane</keyword>
<dbReference type="Proteomes" id="UP000001940">
    <property type="component" value="Chromosome I"/>
</dbReference>
<sequence length="357" mass="41443">MRHRYRVAAVLIIIVIICLLNYQIDKNLQKEHEEHKLALTNCMKSGRIFNSSVPETKDFGSSFTISFADIQKTHSWLYLPKFQNSMSSEILMIVASRTDSFARRNVLRKTWMNPENSEIIKDGRMKALFLVGMTDGDDSRMRKVVMEEARIYGDMVVVDLKDTYEELPFKSLTTLLYGTSKASEFKLIGKIDEDIMFFPDKILPLLEQNLIDPSSESIYGMLFAEGGYVYRDKEHRWFVPDSTYGCDMFPPYTGGLFYLVTQDAAKKILNATKHRIFIPIEDALINGILANDCKIPRIHLPEIYGDHHSLTDEDTRGVLAWHTGKNDQQFLDYFYRKLSESRLKKKILDEKNKHLFY</sequence>
<dbReference type="EC" id="2.4.1.-" evidence="14"/>
<dbReference type="FunCoup" id="O62163">
    <property type="interactions" value="749"/>
</dbReference>
<dbReference type="GO" id="GO:0006493">
    <property type="term" value="P:protein O-linked glycosylation"/>
    <property type="evidence" value="ECO:0000318"/>
    <property type="project" value="GO_Central"/>
</dbReference>
<dbReference type="InParanoid" id="O62163"/>
<dbReference type="PANTHER" id="PTHR11214">
    <property type="entry name" value="BETA-1,3-N-ACETYLGLUCOSAMINYLTRANSFERASE"/>
    <property type="match status" value="1"/>
</dbReference>
<comment type="pathway">
    <text evidence="2">Protein modification; protein glycosylation.</text>
</comment>
<keyword evidence="6 14" id="KW-0812">Transmembrane</keyword>
<dbReference type="CTD" id="184446"/>
<comment type="subcellular location">
    <subcellularLocation>
        <location evidence="1 14">Golgi apparatus membrane</location>
        <topology evidence="1 14">Single-pass type II membrane protein</topology>
    </subcellularLocation>
</comment>
<keyword evidence="13" id="KW-0978">Insecticide resistance</keyword>
<dbReference type="WormBase" id="F14B6.4">
    <property type="protein sequence ID" value="CE34170"/>
    <property type="gene ID" value="WBGene00008785"/>
</dbReference>
<dbReference type="OrthoDB" id="6086505at2759"/>
<dbReference type="Bgee" id="WBGene00008785">
    <property type="expression patterns" value="Expressed in larva and 2 other cell types or tissues"/>
</dbReference>
<proteinExistence type="inferred from homology"/>
<feature type="transmembrane region" description="Helical" evidence="14">
    <location>
        <begin position="7"/>
        <end position="24"/>
    </location>
</feature>
<keyword evidence="11" id="KW-0325">Glycoprotein</keyword>
<dbReference type="EMBL" id="BX284601">
    <property type="protein sequence ID" value="CAB04107.2"/>
    <property type="molecule type" value="Genomic_DNA"/>
</dbReference>
<dbReference type="InterPro" id="IPR002659">
    <property type="entry name" value="Glyco_trans_31"/>
</dbReference>
<organism evidence="15 16">
    <name type="scientific">Caenorhabditis elegans</name>
    <dbReference type="NCBI Taxonomy" id="6239"/>
    <lineage>
        <taxon>Eukaryota</taxon>
        <taxon>Metazoa</taxon>
        <taxon>Ecdysozoa</taxon>
        <taxon>Nematoda</taxon>
        <taxon>Chromadorea</taxon>
        <taxon>Rhabditida</taxon>
        <taxon>Rhabditina</taxon>
        <taxon>Rhabditomorpha</taxon>
        <taxon>Rhabditoidea</taxon>
        <taxon>Rhabditidae</taxon>
        <taxon>Peloderinae</taxon>
        <taxon>Caenorhabditis</taxon>
    </lineage>
</organism>
<dbReference type="PANTHER" id="PTHR11214:SF391">
    <property type="entry name" value="BETA-1,3-GALACTOSYLTRANSFERASE BRE-2-RELATED"/>
    <property type="match status" value="1"/>
</dbReference>
<dbReference type="KEGG" id="cel:CELE_F14B6.4"/>
<evidence type="ECO:0000256" key="14">
    <source>
        <dbReference type="RuleBase" id="RU363063"/>
    </source>
</evidence>
<dbReference type="RefSeq" id="NP_493088.2">
    <property type="nucleotide sequence ID" value="NM_060687.3"/>
</dbReference>
<dbReference type="OMA" id="WHRTIEC"/>
<evidence type="ECO:0000313" key="16">
    <source>
        <dbReference type="Proteomes" id="UP000001940"/>
    </source>
</evidence>
<gene>
    <name evidence="15" type="ORF">CELE_F14B6.4</name>
    <name evidence="15 17" type="ORF">F14B6.4</name>
</gene>
<comment type="similarity">
    <text evidence="3 14">Belongs to the glycosyltransferase 31 family.</text>
</comment>
<dbReference type="AGR" id="WB:WBGene00008785"/>
<evidence type="ECO:0000256" key="4">
    <source>
        <dbReference type="ARBA" id="ARBA00022676"/>
    </source>
</evidence>
<dbReference type="PaxDb" id="6239-F14B6.4"/>
<dbReference type="FunFam" id="3.90.550.50:FF:000047">
    <property type="entry name" value="Hexosyltransferase"/>
    <property type="match status" value="1"/>
</dbReference>
<reference evidence="15 16" key="1">
    <citation type="journal article" date="1998" name="Science">
        <title>Genome sequence of the nematode C. elegans: a platform for investigating biology.</title>
        <authorList>
            <consortium name="The C. elegans sequencing consortium"/>
            <person name="Sulson J.E."/>
            <person name="Waterston R."/>
        </authorList>
    </citation>
    <scope>NUCLEOTIDE SEQUENCE [LARGE SCALE GENOMIC DNA]</scope>
    <source>
        <strain evidence="15 16">Bristol N2</strain>
    </source>
</reference>
<evidence type="ECO:0000256" key="6">
    <source>
        <dbReference type="ARBA" id="ARBA00022692"/>
    </source>
</evidence>
<evidence type="ECO:0000256" key="8">
    <source>
        <dbReference type="ARBA" id="ARBA00022989"/>
    </source>
</evidence>
<keyword evidence="8 14" id="KW-1133">Transmembrane helix</keyword>
<evidence type="ECO:0000256" key="10">
    <source>
        <dbReference type="ARBA" id="ARBA00023136"/>
    </source>
</evidence>
<comment type="function">
    <text evidence="12">Transfers N-acetylgalactosamine onto carbohydrate substrates. Involved in susceptibility to pore-forming crystal toxins in conjunction with bre-1, bre-3, bre-4, and bre-5. Involved in resistance to the nematotoxic C.cinerea galectin Cgl2.</text>
</comment>
<evidence type="ECO:0000313" key="17">
    <source>
        <dbReference type="WormBase" id="F14B6.4"/>
    </source>
</evidence>
<dbReference type="Pfam" id="PF01762">
    <property type="entry name" value="Galactosyl_T"/>
    <property type="match status" value="1"/>
</dbReference>
<keyword evidence="5" id="KW-0808">Transferase</keyword>
<dbReference type="GeneID" id="184446"/>
<evidence type="ECO:0000256" key="13">
    <source>
        <dbReference type="ARBA" id="ARBA00084120"/>
    </source>
</evidence>
<evidence type="ECO:0000256" key="11">
    <source>
        <dbReference type="ARBA" id="ARBA00023180"/>
    </source>
</evidence>
<evidence type="ECO:0000256" key="12">
    <source>
        <dbReference type="ARBA" id="ARBA00057347"/>
    </source>
</evidence>
<dbReference type="PIR" id="T20876">
    <property type="entry name" value="T20876"/>
</dbReference>
<evidence type="ECO:0000256" key="7">
    <source>
        <dbReference type="ARBA" id="ARBA00022968"/>
    </source>
</evidence>
<keyword evidence="16" id="KW-1185">Reference proteome</keyword>
<dbReference type="GO" id="GO:0016758">
    <property type="term" value="F:hexosyltransferase activity"/>
    <property type="evidence" value="ECO:0007669"/>
    <property type="project" value="InterPro"/>
</dbReference>
<evidence type="ECO:0000256" key="1">
    <source>
        <dbReference type="ARBA" id="ARBA00004323"/>
    </source>
</evidence>
<dbReference type="CAZy" id="GT31">
    <property type="family name" value="Glycosyltransferase Family 31"/>
</dbReference>
<dbReference type="GO" id="GO:0016757">
    <property type="term" value="F:glycosyltransferase activity"/>
    <property type="evidence" value="ECO:0000318"/>
    <property type="project" value="GO_Central"/>
</dbReference>
<dbReference type="UCSC" id="F14B6.4">
    <property type="organism name" value="c. elegans"/>
</dbReference>
<dbReference type="HOGENOM" id="CLU_045590_0_0_1"/>
<keyword evidence="7 14" id="KW-0735">Signal-anchor</keyword>
<evidence type="ECO:0000256" key="5">
    <source>
        <dbReference type="ARBA" id="ARBA00022679"/>
    </source>
</evidence>
<keyword evidence="9 14" id="KW-0333">Golgi apparatus</keyword>
<dbReference type="Gene3D" id="3.90.550.50">
    <property type="match status" value="1"/>
</dbReference>
<dbReference type="eggNOG" id="KOG2287">
    <property type="taxonomic scope" value="Eukaryota"/>
</dbReference>
<name>O62163_CAEEL</name>
<dbReference type="GO" id="GO:0000139">
    <property type="term" value="C:Golgi membrane"/>
    <property type="evidence" value="ECO:0000318"/>
    <property type="project" value="GO_Central"/>
</dbReference>
<evidence type="ECO:0000256" key="3">
    <source>
        <dbReference type="ARBA" id="ARBA00008661"/>
    </source>
</evidence>
<evidence type="ECO:0000313" key="15">
    <source>
        <dbReference type="EMBL" id="CAB04107.2"/>
    </source>
</evidence>
<evidence type="ECO:0000256" key="2">
    <source>
        <dbReference type="ARBA" id="ARBA00004922"/>
    </source>
</evidence>
<dbReference type="AlphaFoldDB" id="O62163"/>
<dbReference type="PhylomeDB" id="O62163"/>
<keyword evidence="4 14" id="KW-0328">Glycosyltransferase</keyword>
<accession>O62163</accession>